<keyword evidence="2" id="KW-1185">Reference proteome</keyword>
<reference evidence="2" key="1">
    <citation type="journal article" date="2022" name="Nat. Commun.">
        <title>Chromosome evolution and the genetic basis of agronomically important traits in greater yam.</title>
        <authorList>
            <person name="Bredeson J.V."/>
            <person name="Lyons J.B."/>
            <person name="Oniyinde I.O."/>
            <person name="Okereke N.R."/>
            <person name="Kolade O."/>
            <person name="Nnabue I."/>
            <person name="Nwadili C.O."/>
            <person name="Hribova E."/>
            <person name="Parker M."/>
            <person name="Nwogha J."/>
            <person name="Shu S."/>
            <person name="Carlson J."/>
            <person name="Kariba R."/>
            <person name="Muthemba S."/>
            <person name="Knop K."/>
            <person name="Barton G.J."/>
            <person name="Sherwood A.V."/>
            <person name="Lopez-Montes A."/>
            <person name="Asiedu R."/>
            <person name="Jamnadass R."/>
            <person name="Muchugi A."/>
            <person name="Goodstein D."/>
            <person name="Egesi C.N."/>
            <person name="Featherston J."/>
            <person name="Asfaw A."/>
            <person name="Simpson G.G."/>
            <person name="Dolezel J."/>
            <person name="Hendre P.S."/>
            <person name="Van Deynze A."/>
            <person name="Kumar P.L."/>
            <person name="Obidiegwu J.E."/>
            <person name="Bhattacharjee R."/>
            <person name="Rokhsar D.S."/>
        </authorList>
    </citation>
    <scope>NUCLEOTIDE SEQUENCE [LARGE SCALE GENOMIC DNA]</scope>
    <source>
        <strain evidence="2">cv. TDa95/00328</strain>
    </source>
</reference>
<accession>A0ACB7V3M6</accession>
<organism evidence="1 2">
    <name type="scientific">Dioscorea alata</name>
    <name type="common">Purple yam</name>
    <dbReference type="NCBI Taxonomy" id="55571"/>
    <lineage>
        <taxon>Eukaryota</taxon>
        <taxon>Viridiplantae</taxon>
        <taxon>Streptophyta</taxon>
        <taxon>Embryophyta</taxon>
        <taxon>Tracheophyta</taxon>
        <taxon>Spermatophyta</taxon>
        <taxon>Magnoliopsida</taxon>
        <taxon>Liliopsida</taxon>
        <taxon>Dioscoreales</taxon>
        <taxon>Dioscoreaceae</taxon>
        <taxon>Dioscorea</taxon>
    </lineage>
</organism>
<gene>
    <name evidence="1" type="ORF">IHE45_12G084200</name>
</gene>
<proteinExistence type="predicted"/>
<comment type="caution">
    <text evidence="1">The sequence shown here is derived from an EMBL/GenBank/DDBJ whole genome shotgun (WGS) entry which is preliminary data.</text>
</comment>
<dbReference type="Proteomes" id="UP000827976">
    <property type="component" value="Chromosome 12"/>
</dbReference>
<sequence length="507" mass="57124">MRPVLLPRTRLPNLRSLLKNLAKNPRDSNSLTAIDALLPRSKLLDSSSSLLLLRALSASRKLTRARTLISDLKNKGAIPNLFLFTIVLQCLLPDAPIKDVDSFWGEISSGSSNASEFITQLCQFSKDPHEIDLVFRRVSSSRFDLSREAYVALIGSICGRNKQNPSLAQEVLKEMDEKGFEVDSSTYFAVFQSFCRIGDVFGADSVLRGLVAKGDYELDVSIYGNFMHGLCISGKLKEARKLFDKLLKRDHGGLEAHKVPNLKMGRRAIFQLKPSNTMSKDDVFGAYFQALCNADKLEQVQSLAMEAMENNVVLESRAYRSFVRALFRANRVDDAFKLLEKKKIGGFVSYGDISNEVIERLCEMHRLDEAHELLLEMKNRGFVPNNQVLDCFLEEHLREGRVGKAMRFFEEMKGSFNACTCGVMVCGFVSNGDIQMALSIMEEMVRKKMTLSFDSYNAIVRGLCKCGRFEEAEEYVNRMVENGVLVSYAAWESLIEWMIMQACKNSG</sequence>
<dbReference type="EMBL" id="CM037022">
    <property type="protein sequence ID" value="KAH7667805.1"/>
    <property type="molecule type" value="Genomic_DNA"/>
</dbReference>
<evidence type="ECO:0000313" key="1">
    <source>
        <dbReference type="EMBL" id="KAH7667805.1"/>
    </source>
</evidence>
<protein>
    <submittedName>
        <fullName evidence="1">TPR-like protein</fullName>
    </submittedName>
</protein>
<name>A0ACB7V3M6_DIOAL</name>
<evidence type="ECO:0000313" key="2">
    <source>
        <dbReference type="Proteomes" id="UP000827976"/>
    </source>
</evidence>